<dbReference type="eggNOG" id="COG4254">
    <property type="taxonomic scope" value="Bacteria"/>
</dbReference>
<dbReference type="Proteomes" id="UP000019113">
    <property type="component" value="Unassembled WGS sequence"/>
</dbReference>
<feature type="compositionally biased region" description="Acidic residues" evidence="1">
    <location>
        <begin position="933"/>
        <end position="945"/>
    </location>
</feature>
<dbReference type="NCBIfam" id="NF033682">
    <property type="entry name" value="retention_LapA"/>
    <property type="match status" value="1"/>
</dbReference>
<feature type="region of interest" description="Disordered" evidence="1">
    <location>
        <begin position="149"/>
        <end position="197"/>
    </location>
</feature>
<organism evidence="2 3">
    <name type="scientific">Halomonas huangheensis</name>
    <dbReference type="NCBI Taxonomy" id="1178482"/>
    <lineage>
        <taxon>Bacteria</taxon>
        <taxon>Pseudomonadati</taxon>
        <taxon>Pseudomonadota</taxon>
        <taxon>Gammaproteobacteria</taxon>
        <taxon>Oceanospirillales</taxon>
        <taxon>Halomonadaceae</taxon>
        <taxon>Halomonas</taxon>
    </lineage>
</organism>
<dbReference type="NCBIfam" id="NF012211">
    <property type="entry name" value="tand_rpt_95"/>
    <property type="match status" value="4"/>
</dbReference>
<comment type="caution">
    <text evidence="2">The sequence shown here is derived from an EMBL/GenBank/DDBJ whole genome shotgun (WGS) entry which is preliminary data.</text>
</comment>
<dbReference type="RefSeq" id="WP_021817284.1">
    <property type="nucleotide sequence ID" value="NZ_AVBC01000011.1"/>
</dbReference>
<evidence type="ECO:0000256" key="1">
    <source>
        <dbReference type="SAM" id="MobiDB-lite"/>
    </source>
</evidence>
<reference evidence="2 3" key="1">
    <citation type="submission" date="2013-08" db="EMBL/GenBank/DDBJ databases">
        <title>draft genome of Halomonas huanghegensis, strain BJGMM-B45T.</title>
        <authorList>
            <person name="Miao C."/>
            <person name="Wan Y."/>
            <person name="Jin W."/>
        </authorList>
    </citation>
    <scope>NUCLEOTIDE SEQUENCE [LARGE SCALE GENOMIC DNA]</scope>
    <source>
        <strain evidence="2 3">BJGMM-B45</strain>
    </source>
</reference>
<dbReference type="eggNOG" id="COG2304">
    <property type="taxonomic scope" value="Bacteria"/>
</dbReference>
<dbReference type="OrthoDB" id="5787335at2"/>
<feature type="region of interest" description="Disordered" evidence="1">
    <location>
        <begin position="452"/>
        <end position="477"/>
    </location>
</feature>
<accession>W1NCU2</accession>
<evidence type="ECO:0000313" key="2">
    <source>
        <dbReference type="EMBL" id="ERL53298.1"/>
    </source>
</evidence>
<feature type="compositionally biased region" description="Low complexity" evidence="1">
    <location>
        <begin position="464"/>
        <end position="476"/>
    </location>
</feature>
<feature type="compositionally biased region" description="Pro residues" evidence="1">
    <location>
        <begin position="667"/>
        <end position="676"/>
    </location>
</feature>
<protein>
    <recommendedName>
        <fullName evidence="4">RapA2 cadherin-like domain-containing protein</fullName>
    </recommendedName>
</protein>
<keyword evidence="3" id="KW-1185">Reference proteome</keyword>
<feature type="region of interest" description="Disordered" evidence="1">
    <location>
        <begin position="211"/>
        <end position="230"/>
    </location>
</feature>
<feature type="compositionally biased region" description="Polar residues" evidence="1">
    <location>
        <begin position="219"/>
        <end position="230"/>
    </location>
</feature>
<dbReference type="Gene3D" id="2.60.40.3440">
    <property type="match status" value="2"/>
</dbReference>
<dbReference type="AlphaFoldDB" id="W1NCU2"/>
<dbReference type="EMBL" id="AVBC01000011">
    <property type="protein sequence ID" value="ERL53298.1"/>
    <property type="molecule type" value="Genomic_DNA"/>
</dbReference>
<sequence>MIVATITSVTGKAWIRDAEGDLRVAREGDTLQAGEVIITSEGASVRMQLPDGRDPVTIGESTQVALNAQLGQGDLTSDLVLESGSVAEVIELLESGDGDLLDALEEPAAGSDGAGPASEGHSFVRLLRIVEDVDPLSFDFDLGSRDGIEVGEGNGFGQDGPDQPVSLTGLEPPAPDTPDIPETPDNPGNPHNPADDDYAAAFTGAEQLVRESGLPDGSSPDSALVTQSGSFGFSSPDGLGALTVGNSGPLDIGRLQSLSSNPLTVETPFGTLILTGFTGDENGGTVTYTYVLSENIDGDNVPGGTDEGVLDSISVTVTDVDGSTATGSLDIAIIDDVPAAIDDTARTDEDTPVTVDVIGNDIEGADGAEVTAASPRDPSQGSVVLNEDGTVTFTPAPGFEGNALIDYTITDADGDTSDATLTVTVAPDSTPEIVVPPVDPNDPDARDGVYTVSESGLSGGSDSGSGSERATGTFDIDTGDDGVGSLVVNGVDVTDGGVVTTDKGTLTVTVDDNGDYHWEYELTTPSDEHSSPGTNDDNVRDTFRVEVTDSDGDSARSKLTLEIQDDVPTAIDDASETDEETPVTVDVIGNDIEGADGAEVTTVSLRDPSQGEVVLNDDGTVTFTPAPGFEGDALIDYTITDADGDTSDATLTVTVAEDSTPEIVVPPEEPGVPDGPDPGDPDDPNDDINPSAGDALYSVDEAGLSGGSDAAADSETTSGVFNIDTRGDSLQSLTVNGNDVTNAGSAGITITTDLGTLTVTETDGVYSWSYTLDGSTDEHVAGGGTAADHVRDIFNLEVTDSDGDTATAKLGIDIQDDVPTAVDDTTTTGEDEAVSYNVLTNSDGTSDTQGADGATLTAASLADDSLGTLTFEADGTVIFTPTAGVEGDVLIDYTITDADGDTSTATLTVTVAEDSTPEIVVPPEEPGVPDGPDPGDPDDPNDDIDPSAGDALYSVEEAGLADGSRAGDGSATTSGVFNIDTFGDELQQLTVNGTNVTALLSADSAPDSIEIAGEYGTLTVTENGGVYSWSYTLDGSTDEHVDGGGTAADHVRDIFNLEVTDSDGDTATAKLGIDIQDDVPTAVDDTTTTGEDKAVSYNVLTNSDGTSDTQGADGAILTHAALQNADDGDLTFNADGTVTFTPAPGFEDDALINYTITDADGDTSDATLTVTVDAD</sequence>
<dbReference type="Gene3D" id="2.60.40.2810">
    <property type="match status" value="2"/>
</dbReference>
<gene>
    <name evidence="2" type="ORF">BJB45_18675</name>
</gene>
<feature type="compositionally biased region" description="Low complexity" evidence="1">
    <location>
        <begin position="700"/>
        <end position="715"/>
    </location>
</feature>
<feature type="region of interest" description="Disordered" evidence="1">
    <location>
        <begin position="657"/>
        <end position="715"/>
    </location>
</feature>
<feature type="non-terminal residue" evidence="2">
    <location>
        <position position="1175"/>
    </location>
</feature>
<name>W1NCU2_9GAMM</name>
<evidence type="ECO:0008006" key="4">
    <source>
        <dbReference type="Google" id="ProtNLM"/>
    </source>
</evidence>
<feature type="region of interest" description="Disordered" evidence="1">
    <location>
        <begin position="914"/>
        <end position="949"/>
    </location>
</feature>
<feature type="compositionally biased region" description="Pro residues" evidence="1">
    <location>
        <begin position="923"/>
        <end position="932"/>
    </location>
</feature>
<dbReference type="InterPro" id="IPR047777">
    <property type="entry name" value="LapA-like_RM"/>
</dbReference>
<feature type="compositionally biased region" description="Acidic residues" evidence="1">
    <location>
        <begin position="677"/>
        <end position="686"/>
    </location>
</feature>
<evidence type="ECO:0000313" key="3">
    <source>
        <dbReference type="Proteomes" id="UP000019113"/>
    </source>
</evidence>
<dbReference type="Pfam" id="PF17963">
    <property type="entry name" value="Big_9"/>
    <property type="match status" value="4"/>
</dbReference>
<proteinExistence type="predicted"/>